<dbReference type="RefSeq" id="XP_026603588.1">
    <property type="nucleotide sequence ID" value="XM_026747756.1"/>
</dbReference>
<feature type="transmembrane region" description="Helical" evidence="2">
    <location>
        <begin position="333"/>
        <end position="349"/>
    </location>
</feature>
<dbReference type="EMBL" id="PVWQ01000006">
    <property type="protein sequence ID" value="RDW78888.1"/>
    <property type="molecule type" value="Genomic_DNA"/>
</dbReference>
<keyword evidence="4" id="KW-1185">Reference proteome</keyword>
<dbReference type="Gene3D" id="1.20.1070.10">
    <property type="entry name" value="Rhodopsin 7-helix transmembrane proteins"/>
    <property type="match status" value="1"/>
</dbReference>
<keyword evidence="2" id="KW-0472">Membrane</keyword>
<keyword evidence="2" id="KW-0812">Transmembrane</keyword>
<feature type="transmembrane region" description="Helical" evidence="2">
    <location>
        <begin position="369"/>
        <end position="391"/>
    </location>
</feature>
<evidence type="ECO:0000313" key="4">
    <source>
        <dbReference type="Proteomes" id="UP000256690"/>
    </source>
</evidence>
<dbReference type="OrthoDB" id="4505247at2759"/>
<feature type="transmembrane region" description="Helical" evidence="2">
    <location>
        <begin position="173"/>
        <end position="190"/>
    </location>
</feature>
<evidence type="ECO:0000256" key="1">
    <source>
        <dbReference type="SAM" id="MobiDB-lite"/>
    </source>
</evidence>
<gene>
    <name evidence="3" type="ORF">DSM5745_05740</name>
</gene>
<feature type="transmembrane region" description="Helical" evidence="2">
    <location>
        <begin position="550"/>
        <end position="571"/>
    </location>
</feature>
<dbReference type="PANTHER" id="PTHR37577:SF1">
    <property type="entry name" value="INTEGRAL MEMBRANE PROTEIN"/>
    <property type="match status" value="1"/>
</dbReference>
<dbReference type="STRING" id="1810919.A0A3D8RY00"/>
<feature type="transmembrane region" description="Helical" evidence="2">
    <location>
        <begin position="105"/>
        <end position="125"/>
    </location>
</feature>
<reference evidence="3 4" key="1">
    <citation type="journal article" date="2018" name="IMA Fungus">
        <title>IMA Genome-F 9: Draft genome sequence of Annulohypoxylon stygium, Aspergillus mulundensis, Berkeleyomyces basicola (syn. Thielaviopsis basicola), Ceratocystis smalleyi, two Cercospora beticola strains, Coleophoma cylindrospora, Fusarium fracticaudum, Phialophora cf. hyalina, and Morchella septimelata.</title>
        <authorList>
            <person name="Wingfield B.D."/>
            <person name="Bills G.F."/>
            <person name="Dong Y."/>
            <person name="Huang W."/>
            <person name="Nel W.J."/>
            <person name="Swalarsk-Parry B.S."/>
            <person name="Vaghefi N."/>
            <person name="Wilken P.M."/>
            <person name="An Z."/>
            <person name="de Beer Z.W."/>
            <person name="De Vos L."/>
            <person name="Chen L."/>
            <person name="Duong T.A."/>
            <person name="Gao Y."/>
            <person name="Hammerbacher A."/>
            <person name="Kikkert J.R."/>
            <person name="Li Y."/>
            <person name="Li H."/>
            <person name="Li K."/>
            <person name="Li Q."/>
            <person name="Liu X."/>
            <person name="Ma X."/>
            <person name="Naidoo K."/>
            <person name="Pethybridge S.J."/>
            <person name="Sun J."/>
            <person name="Steenkamp E.T."/>
            <person name="van der Nest M.A."/>
            <person name="van Wyk S."/>
            <person name="Wingfield M.J."/>
            <person name="Xiong C."/>
            <person name="Yue Q."/>
            <person name="Zhang X."/>
        </authorList>
    </citation>
    <scope>NUCLEOTIDE SEQUENCE [LARGE SCALE GENOMIC DNA]</scope>
    <source>
        <strain evidence="3 4">DSM 5745</strain>
    </source>
</reference>
<feature type="region of interest" description="Disordered" evidence="1">
    <location>
        <begin position="442"/>
        <end position="469"/>
    </location>
</feature>
<sequence>MPMNCSSAWQWELASNGSVEFDADIVGPGVIASFISAALTALISLVVAYATFSIPTELINDIDGVIARGLRAIFTSLRTLLHIPSIAKTEGEEARDERIKVFQTFMLSISDQVLVSEMAILIATFAKYDDITIYSVNVVVALGCLASTVHLAMMPLLVRQMRKHRVIKASRSISMVIAAIMLVLLLVFQINDTWGDGTHIYFRCALHDWKKDAYNLSVNWISFAVQLLVPIFIIYANYEVIRLLYSRKSDDETEIPSSGTVTDDQTRKRNRLSRVYDSFSGMRTYAQQSRMRRVWARHRARQIIQSNPSPREQRRHAYFIAEDWVFHECQESFFWRILWLLSGNLYGLFDVLTARSNSDGISGERDSMGYGQIVPLVLLILPIFAALQSIYDYRDRIKIPEQQTDSAKEYLTPSSEDTQQVVDTQSPASIIRLDSANCTAPLARSATSATEPDPSRSVRRRQTGLSNSPRLNDEVMMTVFSSPTLPPAEDEAHLQTGVDKSLRQWALHDKYEEMPFVSFFALIHSVFMLVFASLYGWGMASGYDYLVLPLNVILALIMARRVYGSVFLWMFARKNRHLFREDNQSSRAGQVAPDPSQRMMYAQGANAAAEEDEE</sequence>
<feature type="transmembrane region" description="Helical" evidence="2">
    <location>
        <begin position="218"/>
        <end position="238"/>
    </location>
</feature>
<feature type="transmembrane region" description="Helical" evidence="2">
    <location>
        <begin position="30"/>
        <end position="52"/>
    </location>
</feature>
<protein>
    <submittedName>
        <fullName evidence="3">Uncharacterized protein</fullName>
    </submittedName>
</protein>
<feature type="transmembrane region" description="Helical" evidence="2">
    <location>
        <begin position="131"/>
        <end position="152"/>
    </location>
</feature>
<dbReference type="GeneID" id="38116110"/>
<keyword evidence="2" id="KW-1133">Transmembrane helix</keyword>
<dbReference type="AlphaFoldDB" id="A0A3D8RY00"/>
<dbReference type="Proteomes" id="UP000256690">
    <property type="component" value="Unassembled WGS sequence"/>
</dbReference>
<proteinExistence type="predicted"/>
<evidence type="ECO:0000256" key="2">
    <source>
        <dbReference type="SAM" id="Phobius"/>
    </source>
</evidence>
<evidence type="ECO:0000313" key="3">
    <source>
        <dbReference type="EMBL" id="RDW78888.1"/>
    </source>
</evidence>
<comment type="caution">
    <text evidence="3">The sequence shown here is derived from an EMBL/GenBank/DDBJ whole genome shotgun (WGS) entry which is preliminary data.</text>
</comment>
<organism evidence="3 4">
    <name type="scientific">Aspergillus mulundensis</name>
    <dbReference type="NCBI Taxonomy" id="1810919"/>
    <lineage>
        <taxon>Eukaryota</taxon>
        <taxon>Fungi</taxon>
        <taxon>Dikarya</taxon>
        <taxon>Ascomycota</taxon>
        <taxon>Pezizomycotina</taxon>
        <taxon>Eurotiomycetes</taxon>
        <taxon>Eurotiomycetidae</taxon>
        <taxon>Eurotiales</taxon>
        <taxon>Aspergillaceae</taxon>
        <taxon>Aspergillus</taxon>
        <taxon>Aspergillus subgen. Nidulantes</taxon>
    </lineage>
</organism>
<dbReference type="InterPro" id="IPR053018">
    <property type="entry name" value="Elsinochrome_Biosynth-Asso"/>
</dbReference>
<dbReference type="PANTHER" id="PTHR37577">
    <property type="entry name" value="INTEGRAL MEMBRANE PROTEIN"/>
    <property type="match status" value="1"/>
</dbReference>
<feature type="transmembrane region" description="Helical" evidence="2">
    <location>
        <begin position="516"/>
        <end position="538"/>
    </location>
</feature>
<name>A0A3D8RY00_9EURO</name>
<accession>A0A3D8RY00</accession>